<dbReference type="Proteomes" id="UP000664132">
    <property type="component" value="Unassembled WGS sequence"/>
</dbReference>
<comment type="caution">
    <text evidence="3">The sequence shown here is derived from an EMBL/GenBank/DDBJ whole genome shotgun (WGS) entry which is preliminary data.</text>
</comment>
<gene>
    <name evidence="3" type="ORF">IFR04_009610</name>
</gene>
<feature type="compositionally biased region" description="Low complexity" evidence="1">
    <location>
        <begin position="124"/>
        <end position="136"/>
    </location>
</feature>
<dbReference type="PROSITE" id="PS50097">
    <property type="entry name" value="BTB"/>
    <property type="match status" value="1"/>
</dbReference>
<dbReference type="OrthoDB" id="6359816at2759"/>
<reference evidence="3" key="1">
    <citation type="submission" date="2021-02" db="EMBL/GenBank/DDBJ databases">
        <title>Genome sequence Cadophora malorum strain M34.</title>
        <authorList>
            <person name="Stefanovic E."/>
            <person name="Vu D."/>
            <person name="Scully C."/>
            <person name="Dijksterhuis J."/>
            <person name="Roader J."/>
            <person name="Houbraken J."/>
        </authorList>
    </citation>
    <scope>NUCLEOTIDE SEQUENCE</scope>
    <source>
        <strain evidence="3">M34</strain>
    </source>
</reference>
<dbReference type="AlphaFoldDB" id="A0A8H7T976"/>
<dbReference type="InterPro" id="IPR011333">
    <property type="entry name" value="SKP1/BTB/POZ_sf"/>
</dbReference>
<feature type="region of interest" description="Disordered" evidence="1">
    <location>
        <begin position="262"/>
        <end position="318"/>
    </location>
</feature>
<feature type="region of interest" description="Disordered" evidence="1">
    <location>
        <begin position="53"/>
        <end position="239"/>
    </location>
</feature>
<feature type="domain" description="BTB" evidence="2">
    <location>
        <begin position="484"/>
        <end position="553"/>
    </location>
</feature>
<dbReference type="Gene3D" id="3.30.710.10">
    <property type="entry name" value="Potassium Channel Kv1.1, Chain A"/>
    <property type="match status" value="1"/>
</dbReference>
<evidence type="ECO:0000259" key="2">
    <source>
        <dbReference type="PROSITE" id="PS50097"/>
    </source>
</evidence>
<accession>A0A8H7T976</accession>
<dbReference type="EMBL" id="JAFJYH010000160">
    <property type="protein sequence ID" value="KAG4417240.1"/>
    <property type="molecule type" value="Genomic_DNA"/>
</dbReference>
<proteinExistence type="predicted"/>
<name>A0A8H7T976_9HELO</name>
<protein>
    <recommendedName>
        <fullName evidence="2">BTB domain-containing protein</fullName>
    </recommendedName>
</protein>
<dbReference type="InterPro" id="IPR000210">
    <property type="entry name" value="BTB/POZ_dom"/>
</dbReference>
<keyword evidence="4" id="KW-1185">Reference proteome</keyword>
<evidence type="ECO:0000313" key="3">
    <source>
        <dbReference type="EMBL" id="KAG4417240.1"/>
    </source>
</evidence>
<dbReference type="PANTHER" id="PTHR47843">
    <property type="entry name" value="BTB DOMAIN-CONTAINING PROTEIN-RELATED"/>
    <property type="match status" value="1"/>
</dbReference>
<organism evidence="3 4">
    <name type="scientific">Cadophora malorum</name>
    <dbReference type="NCBI Taxonomy" id="108018"/>
    <lineage>
        <taxon>Eukaryota</taxon>
        <taxon>Fungi</taxon>
        <taxon>Dikarya</taxon>
        <taxon>Ascomycota</taxon>
        <taxon>Pezizomycotina</taxon>
        <taxon>Leotiomycetes</taxon>
        <taxon>Helotiales</taxon>
        <taxon>Ploettnerulaceae</taxon>
        <taxon>Cadophora</taxon>
    </lineage>
</organism>
<feature type="compositionally biased region" description="Polar residues" evidence="1">
    <location>
        <begin position="286"/>
        <end position="297"/>
    </location>
</feature>
<sequence length="718" mass="77838">MPPKNANWSAEQISFVMEQSAAGIKPAKIGEAVKEKWPDKEIAKGAISGLIARQNKKKGTTQGKGQFSRETSVAPSLSGRSEVGEPSFAPSSTAREKSKEASKITPSSPFVPETPQFPPPPSTPTQSFITPSTSPQITPFSAFKTPPPRYSSLPTSDLSGENPFKSEGVQRSHKKNDSNVSAPRELPSLADDFHNENRRSSAAQFLERMVSLSPGQGGSGSNFLRDSESPDKSMPSPELPVLSMESAATSGLLKNINPSFFSDTPGLDSDIPALNGPVSPSEENFDQASGFSDSYSPGASEPLYSPQPHPSATEPFPAFDNEAADRLLENITPPPSTTYFDPELAISSFQDDDAAPQARTNNEHNESEVEIVKTETSIEAKAEVVVVKEIEAEVEIAEPIKKAESSVTGNKEIEHEIEVAEPAHQQLNSSPNLPPQPTTPDLDITPRASLLNPPVANFKPLQAAIQSTPTTFKMADFSSDLGSEIVYLYVGPKRKEMPVHGNLLRLQSSHFKDFVFSVDEDSRKTEHYLLDADPDAVAVIITWVYRHGIKIIPGAAPGCSLKKGTNEYVAFTKAISRGIDVYMLAAKFGMVELEDLVMTELGRAYYNHHTFPSPADIAAVYAGTSSSSGLRKYMARAYQILADIDDGEIETAGWTAEQVDEIISEVPALFKDFRALNRKSKGGVDTREPSLDMICSYHAHGVDEECTSKDLNFRSVTA</sequence>
<evidence type="ECO:0000256" key="1">
    <source>
        <dbReference type="SAM" id="MobiDB-lite"/>
    </source>
</evidence>
<feature type="compositionally biased region" description="Polar residues" evidence="1">
    <location>
        <begin position="68"/>
        <end position="79"/>
    </location>
</feature>
<evidence type="ECO:0000313" key="4">
    <source>
        <dbReference type="Proteomes" id="UP000664132"/>
    </source>
</evidence>